<evidence type="ECO:0000313" key="7">
    <source>
        <dbReference type="EMBL" id="QWX93778.1"/>
    </source>
</evidence>
<dbReference type="InterPro" id="IPR036879">
    <property type="entry name" value="TF_MADSbox_sf"/>
</dbReference>
<keyword evidence="2" id="KW-0805">Transcription regulation</keyword>
<dbReference type="GO" id="GO:0005634">
    <property type="term" value="C:nucleus"/>
    <property type="evidence" value="ECO:0007669"/>
    <property type="project" value="UniProtKB-SubCell"/>
</dbReference>
<comment type="subcellular location">
    <subcellularLocation>
        <location evidence="1">Nucleus</location>
    </subcellularLocation>
</comment>
<dbReference type="SUPFAM" id="SSF55455">
    <property type="entry name" value="SRF-like"/>
    <property type="match status" value="1"/>
</dbReference>
<dbReference type="PRINTS" id="PR00404">
    <property type="entry name" value="MADSDOMAIN"/>
</dbReference>
<dbReference type="AlphaFoldDB" id="A0A8F3BZY0"/>
<dbReference type="FunFam" id="3.40.1810.10:FF:000006">
    <property type="entry name" value="Agamous-like MADS-box protein AGL62"/>
    <property type="match status" value="1"/>
</dbReference>
<organism evidence="7">
    <name type="scientific">Cunninghamia lanceolata</name>
    <name type="common">China fir</name>
    <name type="synonym">Pinus lanceolata</name>
    <dbReference type="NCBI Taxonomy" id="28977"/>
    <lineage>
        <taxon>Eukaryota</taxon>
        <taxon>Viridiplantae</taxon>
        <taxon>Streptophyta</taxon>
        <taxon>Embryophyta</taxon>
        <taxon>Tracheophyta</taxon>
        <taxon>Spermatophyta</taxon>
        <taxon>Pinopsida</taxon>
        <taxon>Pinidae</taxon>
        <taxon>Conifers II</taxon>
        <taxon>Cupressales</taxon>
        <taxon>Cupressaceae</taxon>
        <taxon>Cunninghamia</taxon>
    </lineage>
</organism>
<sequence length="120" mass="14044">MGKIKIPIKKLEIPNKRQVCFSKRMMGIFKKASELSIMCGAEIAIIVYSPAGKAFTFGSPDIDFVVDKYQNIPVHINDEKVQKSWRSEQKYNFILRELDPEKKHIEMLKRQERSKQADLW</sequence>
<dbReference type="SMART" id="SM00432">
    <property type="entry name" value="MADS"/>
    <property type="match status" value="1"/>
</dbReference>
<proteinExistence type="evidence at transcript level"/>
<evidence type="ECO:0000256" key="4">
    <source>
        <dbReference type="ARBA" id="ARBA00023163"/>
    </source>
</evidence>
<dbReference type="EMBL" id="MT103506">
    <property type="protein sequence ID" value="QWX93778.1"/>
    <property type="molecule type" value="mRNA"/>
</dbReference>
<feature type="domain" description="MADS-box" evidence="6">
    <location>
        <begin position="1"/>
        <end position="61"/>
    </location>
</feature>
<gene>
    <name evidence="7" type="primary">MADS39</name>
</gene>
<dbReference type="GO" id="GO:0045893">
    <property type="term" value="P:positive regulation of DNA-templated transcription"/>
    <property type="evidence" value="ECO:0007669"/>
    <property type="project" value="UniProtKB-ARBA"/>
</dbReference>
<evidence type="ECO:0000256" key="2">
    <source>
        <dbReference type="ARBA" id="ARBA00023015"/>
    </source>
</evidence>
<dbReference type="GO" id="GO:0000981">
    <property type="term" value="F:DNA-binding transcription factor activity, RNA polymerase II-specific"/>
    <property type="evidence" value="ECO:0007669"/>
    <property type="project" value="TreeGrafter"/>
</dbReference>
<evidence type="ECO:0000256" key="5">
    <source>
        <dbReference type="ARBA" id="ARBA00023242"/>
    </source>
</evidence>
<dbReference type="GO" id="GO:0046983">
    <property type="term" value="F:protein dimerization activity"/>
    <property type="evidence" value="ECO:0007669"/>
    <property type="project" value="InterPro"/>
</dbReference>
<dbReference type="PROSITE" id="PS50066">
    <property type="entry name" value="MADS_BOX_2"/>
    <property type="match status" value="1"/>
</dbReference>
<accession>A0A8F3BZY0</accession>
<keyword evidence="3" id="KW-0238">DNA-binding</keyword>
<keyword evidence="5" id="KW-0539">Nucleus</keyword>
<name>A0A8F3BZY0_CUNLA</name>
<dbReference type="PANTHER" id="PTHR11945:SF534">
    <property type="entry name" value="MYOCYTE-SPECIFIC ENHANCER FACTOR 2"/>
    <property type="match status" value="1"/>
</dbReference>
<protein>
    <submittedName>
        <fullName evidence="7">MADS-box protein 39</fullName>
    </submittedName>
</protein>
<dbReference type="Gene3D" id="3.40.1810.10">
    <property type="entry name" value="Transcription factor, MADS-box"/>
    <property type="match status" value="1"/>
</dbReference>
<dbReference type="PANTHER" id="PTHR11945">
    <property type="entry name" value="MADS BOX PROTEIN"/>
    <property type="match status" value="1"/>
</dbReference>
<dbReference type="Pfam" id="PF00319">
    <property type="entry name" value="SRF-TF"/>
    <property type="match status" value="1"/>
</dbReference>
<evidence type="ECO:0000259" key="6">
    <source>
        <dbReference type="PROSITE" id="PS50066"/>
    </source>
</evidence>
<reference evidence="7" key="1">
    <citation type="submission" date="2020-02" db="EMBL/GenBank/DDBJ databases">
        <title>Genome-wide identification and analysis of the MADS-box gene family in Cunninghamia lanceolate (Lamb.) Hook.</title>
        <authorList>
            <person name="Xie Y."/>
        </authorList>
    </citation>
    <scope>NUCLEOTIDE SEQUENCE</scope>
</reference>
<evidence type="ECO:0000256" key="1">
    <source>
        <dbReference type="ARBA" id="ARBA00004123"/>
    </source>
</evidence>
<evidence type="ECO:0000256" key="3">
    <source>
        <dbReference type="ARBA" id="ARBA00023125"/>
    </source>
</evidence>
<dbReference type="GO" id="GO:0000978">
    <property type="term" value="F:RNA polymerase II cis-regulatory region sequence-specific DNA binding"/>
    <property type="evidence" value="ECO:0007669"/>
    <property type="project" value="TreeGrafter"/>
</dbReference>
<keyword evidence="4" id="KW-0804">Transcription</keyword>
<dbReference type="InterPro" id="IPR002100">
    <property type="entry name" value="TF_MADSbox"/>
</dbReference>